<organism evidence="1 2">
    <name type="scientific">Methylobacterium oryzae CBMB20</name>
    <dbReference type="NCBI Taxonomy" id="693986"/>
    <lineage>
        <taxon>Bacteria</taxon>
        <taxon>Pseudomonadati</taxon>
        <taxon>Pseudomonadota</taxon>
        <taxon>Alphaproteobacteria</taxon>
        <taxon>Hyphomicrobiales</taxon>
        <taxon>Methylobacteriaceae</taxon>
        <taxon>Methylobacterium</taxon>
    </lineage>
</organism>
<gene>
    <name evidence="1" type="ORF">MOC_2403</name>
</gene>
<dbReference type="SUPFAM" id="SSF52540">
    <property type="entry name" value="P-loop containing nucleoside triphosphate hydrolases"/>
    <property type="match status" value="1"/>
</dbReference>
<name>A0A089NWE0_9HYPH</name>
<dbReference type="InterPro" id="IPR027417">
    <property type="entry name" value="P-loop_NTPase"/>
</dbReference>
<dbReference type="AlphaFoldDB" id="A0A089NWE0"/>
<dbReference type="eggNOG" id="COG4544">
    <property type="taxonomic scope" value="Bacteria"/>
</dbReference>
<dbReference type="EMBL" id="CP003811">
    <property type="protein sequence ID" value="AIQ90158.1"/>
    <property type="molecule type" value="Genomic_DNA"/>
</dbReference>
<evidence type="ECO:0000313" key="2">
    <source>
        <dbReference type="Proteomes" id="UP000029492"/>
    </source>
</evidence>
<dbReference type="Gene3D" id="3.40.50.300">
    <property type="entry name" value="P-loop containing nucleotide triphosphate hydrolases"/>
    <property type="match status" value="1"/>
</dbReference>
<dbReference type="STRING" id="693986.MOC_2403"/>
<sequence length="263" mass="27253">MGLDPADETEGAIARGDPRARLAALRMRLAPPAGERDLPPVLPPVLPLGVPELDGHLPGGGLVLGPPHEIAPAEPVDGVAALGFALALCARHLAGRPGPALIAAAPGQPLPYGHGLAGLGLDPARLLLLEAGSDAEVFRALEAALHARALTALVGLVRDGLPLKPGRRLQLAAEGSAPPLLLILRPAPAGLPNGAATRWRIAAAPAARDRFGTLDRPRWRARLERCRNGRGGDWLLEWDHAAHRLHLPEPLAGDAAAAGRSRA</sequence>
<accession>A0A089NWE0</accession>
<proteinExistence type="predicted"/>
<dbReference type="HOGENOM" id="CLU_065750_1_0_5"/>
<dbReference type="RefSeq" id="WP_051976036.1">
    <property type="nucleotide sequence ID" value="NZ_CP003811.1"/>
</dbReference>
<reference evidence="1 2" key="1">
    <citation type="journal article" date="2014" name="PLoS ONE">
        <title>Genome Information of Methylobacterium oryzae, a Plant-Probiotic Methylotroph in the Phyllosphere.</title>
        <authorList>
            <person name="Kwak M.J."/>
            <person name="Jeong H."/>
            <person name="Madhaiyan M."/>
            <person name="Lee Y."/>
            <person name="Sa T.M."/>
            <person name="Oh T.K."/>
            <person name="Kim J.F."/>
        </authorList>
    </citation>
    <scope>NUCLEOTIDE SEQUENCE [LARGE SCALE GENOMIC DNA]</scope>
    <source>
        <strain evidence="1 2">CBMB20</strain>
    </source>
</reference>
<keyword evidence="2" id="KW-1185">Reference proteome</keyword>
<evidence type="ECO:0000313" key="1">
    <source>
        <dbReference type="EMBL" id="AIQ90158.1"/>
    </source>
</evidence>
<dbReference type="KEGG" id="mor:MOC_2403"/>
<protein>
    <submittedName>
        <fullName evidence="1">Protein of unassigned function</fullName>
    </submittedName>
</protein>
<dbReference type="Proteomes" id="UP000029492">
    <property type="component" value="Chromosome"/>
</dbReference>